<keyword evidence="8" id="KW-0479">Metal-binding</keyword>
<comment type="cofactor">
    <cofactor evidence="8">
        <name>Mg(2+)</name>
        <dbReference type="ChEBI" id="CHEBI:18420"/>
    </cofactor>
</comment>
<dbReference type="InterPro" id="IPR000999">
    <property type="entry name" value="RNase_III_dom"/>
</dbReference>
<dbReference type="Proteomes" id="UP000001423">
    <property type="component" value="Chromosome"/>
</dbReference>
<dbReference type="GO" id="GO:0006397">
    <property type="term" value="P:mRNA processing"/>
    <property type="evidence" value="ECO:0007669"/>
    <property type="project" value="UniProtKB-UniRule"/>
</dbReference>
<comment type="subunit">
    <text evidence="8">Homodimer.</text>
</comment>
<dbReference type="eggNOG" id="COG0571">
    <property type="taxonomic scope" value="Bacteria"/>
</dbReference>
<dbReference type="GO" id="GO:0008033">
    <property type="term" value="P:tRNA processing"/>
    <property type="evidence" value="ECO:0007669"/>
    <property type="project" value="UniProtKB-KW"/>
</dbReference>
<evidence type="ECO:0000256" key="9">
    <source>
        <dbReference type="SAM" id="MobiDB-lite"/>
    </source>
</evidence>
<keyword evidence="3 8" id="KW-0507">mRNA processing</keyword>
<evidence type="ECO:0000256" key="4">
    <source>
        <dbReference type="ARBA" id="ARBA00022722"/>
    </source>
</evidence>
<keyword evidence="5 8" id="KW-0255">Endonuclease</keyword>
<dbReference type="KEGG" id="pmt:PMT_1949"/>
<dbReference type="GO" id="GO:0046872">
    <property type="term" value="F:metal ion binding"/>
    <property type="evidence" value="ECO:0007669"/>
    <property type="project" value="UniProtKB-KW"/>
</dbReference>
<keyword evidence="4 8" id="KW-0540">Nuclease</keyword>
<dbReference type="CDD" id="cd10845">
    <property type="entry name" value="DSRM_RNAse_III_family"/>
    <property type="match status" value="1"/>
</dbReference>
<dbReference type="SUPFAM" id="SSF69065">
    <property type="entry name" value="RNase III domain-like"/>
    <property type="match status" value="1"/>
</dbReference>
<dbReference type="SMART" id="SM00535">
    <property type="entry name" value="RIBOc"/>
    <property type="match status" value="1"/>
</dbReference>
<dbReference type="PROSITE" id="PS50137">
    <property type="entry name" value="DS_RBD"/>
    <property type="match status" value="1"/>
</dbReference>
<dbReference type="GO" id="GO:0019843">
    <property type="term" value="F:rRNA binding"/>
    <property type="evidence" value="ECO:0007669"/>
    <property type="project" value="UniProtKB-KW"/>
</dbReference>
<feature type="active site" evidence="8">
    <location>
        <position position="148"/>
    </location>
</feature>
<dbReference type="Gene3D" id="3.30.160.20">
    <property type="match status" value="1"/>
</dbReference>
<evidence type="ECO:0000256" key="5">
    <source>
        <dbReference type="ARBA" id="ARBA00022759"/>
    </source>
</evidence>
<proteinExistence type="inferred from homology"/>
<dbReference type="CDD" id="cd00593">
    <property type="entry name" value="RIBOc"/>
    <property type="match status" value="1"/>
</dbReference>
<dbReference type="NCBIfam" id="TIGR02191">
    <property type="entry name" value="RNaseIII"/>
    <property type="match status" value="1"/>
</dbReference>
<feature type="binding site" evidence="8">
    <location>
        <position position="145"/>
    </location>
    <ligand>
        <name>Mg(2+)</name>
        <dbReference type="ChEBI" id="CHEBI:18420"/>
    </ligand>
</feature>
<evidence type="ECO:0000259" key="11">
    <source>
        <dbReference type="PROSITE" id="PS50142"/>
    </source>
</evidence>
<feature type="compositionally biased region" description="Basic and acidic residues" evidence="9">
    <location>
        <begin position="264"/>
        <end position="281"/>
    </location>
</feature>
<keyword evidence="8" id="KW-0819">tRNA processing</keyword>
<dbReference type="GO" id="GO:0006364">
    <property type="term" value="P:rRNA processing"/>
    <property type="evidence" value="ECO:0007669"/>
    <property type="project" value="UniProtKB-UniRule"/>
</dbReference>
<evidence type="ECO:0000256" key="7">
    <source>
        <dbReference type="ARBA" id="ARBA00022884"/>
    </source>
</evidence>
<feature type="active site" evidence="8">
    <location>
        <position position="77"/>
    </location>
</feature>
<dbReference type="GO" id="GO:0003725">
    <property type="term" value="F:double-stranded RNA binding"/>
    <property type="evidence" value="ECO:0007669"/>
    <property type="project" value="TreeGrafter"/>
</dbReference>
<keyword evidence="8" id="KW-0460">Magnesium</keyword>
<evidence type="ECO:0000259" key="10">
    <source>
        <dbReference type="PROSITE" id="PS50137"/>
    </source>
</evidence>
<keyword evidence="8" id="KW-0699">rRNA-binding</keyword>
<dbReference type="Gene3D" id="1.10.1520.10">
    <property type="entry name" value="Ribonuclease III domain"/>
    <property type="match status" value="1"/>
</dbReference>
<dbReference type="PROSITE" id="PS00517">
    <property type="entry name" value="RNASE_3_1"/>
    <property type="match status" value="1"/>
</dbReference>
<comment type="subcellular location">
    <subcellularLocation>
        <location evidence="8">Cytoplasm</location>
    </subcellularLocation>
</comment>
<protein>
    <recommendedName>
        <fullName evidence="8">Ribonuclease 3</fullName>
        <ecNumber evidence="8">3.1.26.3</ecNumber>
    </recommendedName>
    <alternativeName>
        <fullName evidence="8">Ribonuclease III</fullName>
        <shortName evidence="8">RNase III</shortName>
    </alternativeName>
</protein>
<evidence type="ECO:0000313" key="12">
    <source>
        <dbReference type="EMBL" id="CAE22123.1"/>
    </source>
</evidence>
<feature type="region of interest" description="Disordered" evidence="9">
    <location>
        <begin position="233"/>
        <end position="281"/>
    </location>
</feature>
<feature type="domain" description="DRBM" evidence="10">
    <location>
        <begin position="187"/>
        <end position="257"/>
    </location>
</feature>
<dbReference type="HAMAP" id="MF_00104">
    <property type="entry name" value="RNase_III"/>
    <property type="match status" value="1"/>
</dbReference>
<feature type="domain" description="RNase III" evidence="11">
    <location>
        <begin position="25"/>
        <end position="155"/>
    </location>
</feature>
<dbReference type="OrthoDB" id="9805026at2"/>
<dbReference type="RefSeq" id="WP_011131314.1">
    <property type="nucleotide sequence ID" value="NC_005071.1"/>
</dbReference>
<dbReference type="HOGENOM" id="CLU_000907_1_3_3"/>
<feature type="binding site" evidence="8">
    <location>
        <position position="148"/>
    </location>
    <ligand>
        <name>Mg(2+)</name>
        <dbReference type="ChEBI" id="CHEBI:18420"/>
    </ligand>
</feature>
<comment type="function">
    <text evidence="8">Digests double-stranded RNA. Involved in the processing of primary rRNA transcript to yield the immediate precursors to the large and small rRNAs (23S and 16S). Processes some mRNAs, and tRNAs when they are encoded in the rRNA operon. Processes pre-crRNA and tracrRNA of type II CRISPR loci if present in the organism.</text>
</comment>
<organism evidence="12 13">
    <name type="scientific">Prochlorococcus marinus (strain MIT 9313)</name>
    <dbReference type="NCBI Taxonomy" id="74547"/>
    <lineage>
        <taxon>Bacteria</taxon>
        <taxon>Bacillati</taxon>
        <taxon>Cyanobacteriota</taxon>
        <taxon>Cyanophyceae</taxon>
        <taxon>Synechococcales</taxon>
        <taxon>Prochlorococcaceae</taxon>
        <taxon>Prochlorococcus</taxon>
    </lineage>
</organism>
<keyword evidence="8" id="KW-0963">Cytoplasm</keyword>
<dbReference type="GO" id="GO:0004525">
    <property type="term" value="F:ribonuclease III activity"/>
    <property type="evidence" value="ECO:0007669"/>
    <property type="project" value="UniProtKB-UniRule"/>
</dbReference>
<name>Q7V4K2_PROMM</name>
<evidence type="ECO:0000256" key="8">
    <source>
        <dbReference type="HAMAP-Rule" id="MF_00104"/>
    </source>
</evidence>
<comment type="similarity">
    <text evidence="2">Belongs to the ribonuclease III family.</text>
</comment>
<dbReference type="InterPro" id="IPR014720">
    <property type="entry name" value="dsRBD_dom"/>
</dbReference>
<dbReference type="InterPro" id="IPR011907">
    <property type="entry name" value="RNase_III"/>
</dbReference>
<keyword evidence="13" id="KW-1185">Reference proteome</keyword>
<dbReference type="InterPro" id="IPR036389">
    <property type="entry name" value="RNase_III_sf"/>
</dbReference>
<dbReference type="AlphaFoldDB" id="Q7V4K2"/>
<keyword evidence="8" id="KW-0698">rRNA processing</keyword>
<reference evidence="12 13" key="1">
    <citation type="journal article" date="2003" name="Nature">
        <title>Genome divergence in two Prochlorococcus ecotypes reflects oceanic niche differentiation.</title>
        <authorList>
            <person name="Rocap G."/>
            <person name="Larimer F.W."/>
            <person name="Lamerdin J.E."/>
            <person name="Malfatti S."/>
            <person name="Chain P."/>
            <person name="Ahlgren N.A."/>
            <person name="Arellano A."/>
            <person name="Coleman M."/>
            <person name="Hauser L."/>
            <person name="Hess W.R."/>
            <person name="Johnson Z.I."/>
            <person name="Land M.L."/>
            <person name="Lindell D."/>
            <person name="Post A.F."/>
            <person name="Regala W."/>
            <person name="Shah M."/>
            <person name="Shaw S.L."/>
            <person name="Steglich C."/>
            <person name="Sullivan M.B."/>
            <person name="Ting C.S."/>
            <person name="Tolonen A."/>
            <person name="Webb E.A."/>
            <person name="Zinser E.R."/>
            <person name="Chisholm S.W."/>
        </authorList>
    </citation>
    <scope>NUCLEOTIDE SEQUENCE [LARGE SCALE GENOMIC DNA]</scope>
    <source>
        <strain evidence="13">MIT 9313</strain>
    </source>
</reference>
<dbReference type="PANTHER" id="PTHR11207:SF0">
    <property type="entry name" value="RIBONUCLEASE 3"/>
    <property type="match status" value="1"/>
</dbReference>
<dbReference type="GO" id="GO:0010468">
    <property type="term" value="P:regulation of gene expression"/>
    <property type="evidence" value="ECO:0007669"/>
    <property type="project" value="TreeGrafter"/>
</dbReference>
<dbReference type="EMBL" id="BX548175">
    <property type="protein sequence ID" value="CAE22123.1"/>
    <property type="molecule type" value="Genomic_DNA"/>
</dbReference>
<evidence type="ECO:0000313" key="13">
    <source>
        <dbReference type="Proteomes" id="UP000001423"/>
    </source>
</evidence>
<dbReference type="PANTHER" id="PTHR11207">
    <property type="entry name" value="RIBONUCLEASE III"/>
    <property type="match status" value="1"/>
</dbReference>
<dbReference type="Pfam" id="PF14622">
    <property type="entry name" value="Ribonucleas_3_3"/>
    <property type="match status" value="1"/>
</dbReference>
<evidence type="ECO:0000256" key="3">
    <source>
        <dbReference type="ARBA" id="ARBA00022664"/>
    </source>
</evidence>
<dbReference type="GO" id="GO:0005737">
    <property type="term" value="C:cytoplasm"/>
    <property type="evidence" value="ECO:0007669"/>
    <property type="project" value="UniProtKB-SubCell"/>
</dbReference>
<dbReference type="EC" id="3.1.26.3" evidence="8"/>
<accession>Q7V4K2</accession>
<dbReference type="PROSITE" id="PS50142">
    <property type="entry name" value="RNASE_3_2"/>
    <property type="match status" value="1"/>
</dbReference>
<keyword evidence="7 8" id="KW-0694">RNA-binding</keyword>
<sequence length="281" mass="31289">MTHRSKTKTSRTTPKNLSNERVQQLQNLLQKLALVDPARSKSCPGTEPRGLAVIDEALTHTSAQEIINHERLEFLGDAVLRLAASEYIDRHFPRMNVGERSALRAHLVSDRWLAEVGQRIGIESVLIIGPMAAGDASAKPTLQAEATEALIGALYECWQSLEPIHRWLTPHWQEASSAVLTDPHRLNSKSALQEWSQARGLGLPRYECAERSKQHGDPQRYVCQVHLDDRPIGEGWGGSRRNAEQEAARRSLQALTQSANDNSSRTEQKAMLLKDGDQSPC</sequence>
<keyword evidence="6 8" id="KW-0378">Hydrolase</keyword>
<dbReference type="Pfam" id="PF00035">
    <property type="entry name" value="dsrm"/>
    <property type="match status" value="1"/>
</dbReference>
<feature type="compositionally biased region" description="Polar residues" evidence="9">
    <location>
        <begin position="253"/>
        <end position="263"/>
    </location>
</feature>
<evidence type="ECO:0000256" key="1">
    <source>
        <dbReference type="ARBA" id="ARBA00000109"/>
    </source>
</evidence>
<gene>
    <name evidence="8 12" type="primary">rnc</name>
    <name evidence="12" type="ordered locus">PMT_1949</name>
</gene>
<dbReference type="SUPFAM" id="SSF54768">
    <property type="entry name" value="dsRNA-binding domain-like"/>
    <property type="match status" value="1"/>
</dbReference>
<evidence type="ECO:0000256" key="2">
    <source>
        <dbReference type="ARBA" id="ARBA00010183"/>
    </source>
</evidence>
<comment type="catalytic activity">
    <reaction evidence="1 8">
        <text>Endonucleolytic cleavage to 5'-phosphomonoester.</text>
        <dbReference type="EC" id="3.1.26.3"/>
    </reaction>
</comment>
<evidence type="ECO:0000256" key="6">
    <source>
        <dbReference type="ARBA" id="ARBA00022801"/>
    </source>
</evidence>
<dbReference type="SMART" id="SM00358">
    <property type="entry name" value="DSRM"/>
    <property type="match status" value="1"/>
</dbReference>
<feature type="binding site" evidence="8">
    <location>
        <position position="73"/>
    </location>
    <ligand>
        <name>Mg(2+)</name>
        <dbReference type="ChEBI" id="CHEBI:18420"/>
    </ligand>
</feature>